<evidence type="ECO:0000313" key="2">
    <source>
        <dbReference type="Proteomes" id="UP000663671"/>
    </source>
</evidence>
<dbReference type="AlphaFoldDB" id="A0A8A1MFP7"/>
<accession>A0A8A1MFP7</accession>
<protein>
    <submittedName>
        <fullName evidence="1">Uncharacterized protein</fullName>
    </submittedName>
</protein>
<dbReference type="VEuPathDB" id="FungiDB:I7I51_06168"/>
<dbReference type="OrthoDB" id="10481252at2759"/>
<organism evidence="1 2">
    <name type="scientific">Ajellomyces capsulatus</name>
    <name type="common">Darling's disease fungus</name>
    <name type="synonym">Histoplasma capsulatum</name>
    <dbReference type="NCBI Taxonomy" id="5037"/>
    <lineage>
        <taxon>Eukaryota</taxon>
        <taxon>Fungi</taxon>
        <taxon>Dikarya</taxon>
        <taxon>Ascomycota</taxon>
        <taxon>Pezizomycotina</taxon>
        <taxon>Eurotiomycetes</taxon>
        <taxon>Eurotiomycetidae</taxon>
        <taxon>Onygenales</taxon>
        <taxon>Ajellomycetaceae</taxon>
        <taxon>Histoplasma</taxon>
    </lineage>
</organism>
<proteinExistence type="predicted"/>
<dbReference type="Proteomes" id="UP000663671">
    <property type="component" value="Chromosome 3"/>
</dbReference>
<sequence>MYTLRSTGFHDDILDVPDWTCNTKYSLRELTSVAYIVTVPRPELANQLSEHRSKRIPSRKRLNECASRGGKPPSIAENQEAVEISNARPATNSAQDGDAEINDFSKGIPTMLLLGNGDGRYHSCVTLMRDDNHACPQSALTAYAVLSALKWGAKVNGKV</sequence>
<gene>
    <name evidence="1" type="ORF">I7I51_06168</name>
</gene>
<dbReference type="EMBL" id="CP069115">
    <property type="protein sequence ID" value="QSS65326.1"/>
    <property type="molecule type" value="Genomic_DNA"/>
</dbReference>
<evidence type="ECO:0000313" key="1">
    <source>
        <dbReference type="EMBL" id="QSS65326.1"/>
    </source>
</evidence>
<name>A0A8A1MFP7_AJECA</name>
<reference evidence="1" key="1">
    <citation type="submission" date="2021-01" db="EMBL/GenBank/DDBJ databases">
        <title>Chromosome-level genome assembly of a human fungal pathogen reveals clustering of transcriptionally co-regulated genes.</title>
        <authorList>
            <person name="Voorhies M."/>
            <person name="Cohen S."/>
            <person name="Shea T.P."/>
            <person name="Petrus S."/>
            <person name="Munoz J.F."/>
            <person name="Poplawski S."/>
            <person name="Goldman W.E."/>
            <person name="Michael T."/>
            <person name="Cuomo C.A."/>
            <person name="Sil A."/>
            <person name="Beyhan S."/>
        </authorList>
    </citation>
    <scope>NUCLEOTIDE SEQUENCE</scope>
    <source>
        <strain evidence="1">WU24</strain>
    </source>
</reference>